<evidence type="ECO:0000256" key="1">
    <source>
        <dbReference type="SAM" id="MobiDB-lite"/>
    </source>
</evidence>
<keyword evidence="3" id="KW-1185">Reference proteome</keyword>
<feature type="region of interest" description="Disordered" evidence="1">
    <location>
        <begin position="253"/>
        <end position="282"/>
    </location>
</feature>
<sequence length="378" mass="41280">MPSLRERSSQCADGGSIVEEVPMDKDFAALRHIEEDVITRFSAKLDQIKGHNTILHKKIRHLVGRCILNRAISKENARSMQSSFDKRYSDVLVECEKLKKEVEELRAQPPMSVVTDKAGYKIIGLIVSRELVLSPPINSPHLRGIDFLVSNRSSMKTGLAYEAEQSAAARAEDASAVVAVAAGEASPGTQAARLLCLSDSSTSVETGVLAVEEKVDSNAVAPAEDLQGVAGHHGEVFLDPVLDADLDPFDDFGPNVQFQEDVEGDDEEEYSDDMDDNKERRDQKSRYVLKRLKGGEIRFCMRGELFCPFCGKILQKDIRSLIQHATGVGLSTSGKHRPATKAKHASYGLFLQNYVLPGLFPVNAPAAGPHAPGPGWSK</sequence>
<organism evidence="2 3">
    <name type="scientific">Lolium multiflorum</name>
    <name type="common">Italian ryegrass</name>
    <name type="synonym">Lolium perenne subsp. multiflorum</name>
    <dbReference type="NCBI Taxonomy" id="4521"/>
    <lineage>
        <taxon>Eukaryota</taxon>
        <taxon>Viridiplantae</taxon>
        <taxon>Streptophyta</taxon>
        <taxon>Embryophyta</taxon>
        <taxon>Tracheophyta</taxon>
        <taxon>Spermatophyta</taxon>
        <taxon>Magnoliopsida</taxon>
        <taxon>Liliopsida</taxon>
        <taxon>Poales</taxon>
        <taxon>Poaceae</taxon>
        <taxon>BOP clade</taxon>
        <taxon>Pooideae</taxon>
        <taxon>Poodae</taxon>
        <taxon>Poeae</taxon>
        <taxon>Poeae Chloroplast Group 2 (Poeae type)</taxon>
        <taxon>Loliodinae</taxon>
        <taxon>Loliinae</taxon>
        <taxon>Lolium</taxon>
    </lineage>
</organism>
<dbReference type="EMBL" id="JAUUTY010001413">
    <property type="protein sequence ID" value="KAK1558047.1"/>
    <property type="molecule type" value="Genomic_DNA"/>
</dbReference>
<dbReference type="Proteomes" id="UP001231189">
    <property type="component" value="Unassembled WGS sequence"/>
</dbReference>
<evidence type="ECO:0000313" key="2">
    <source>
        <dbReference type="EMBL" id="KAK1558047.1"/>
    </source>
</evidence>
<evidence type="ECO:0000313" key="3">
    <source>
        <dbReference type="Proteomes" id="UP001231189"/>
    </source>
</evidence>
<protein>
    <submittedName>
        <fullName evidence="2">Uncharacterized protein</fullName>
    </submittedName>
</protein>
<gene>
    <name evidence="2" type="ORF">QYE76_017934</name>
</gene>
<accession>A0AAD8UVY2</accession>
<name>A0AAD8UVY2_LOLMU</name>
<comment type="caution">
    <text evidence="2">The sequence shown here is derived from an EMBL/GenBank/DDBJ whole genome shotgun (WGS) entry which is preliminary data.</text>
</comment>
<dbReference type="AlphaFoldDB" id="A0AAD8UVY2"/>
<proteinExistence type="predicted"/>
<reference evidence="2" key="1">
    <citation type="submission" date="2023-07" db="EMBL/GenBank/DDBJ databases">
        <title>A chromosome-level genome assembly of Lolium multiflorum.</title>
        <authorList>
            <person name="Chen Y."/>
            <person name="Copetti D."/>
            <person name="Kolliker R."/>
            <person name="Studer B."/>
        </authorList>
    </citation>
    <scope>NUCLEOTIDE SEQUENCE</scope>
    <source>
        <strain evidence="2">02402/16</strain>
        <tissue evidence="2">Leaf</tissue>
    </source>
</reference>
<feature type="compositionally biased region" description="Acidic residues" evidence="1">
    <location>
        <begin position="260"/>
        <end position="276"/>
    </location>
</feature>